<evidence type="ECO:0000313" key="3">
    <source>
        <dbReference type="Proteomes" id="UP000240811"/>
    </source>
</evidence>
<dbReference type="InterPro" id="IPR019225">
    <property type="entry name" value="DUF2155"/>
</dbReference>
<reference evidence="3" key="1">
    <citation type="submission" date="2018-02" db="EMBL/GenBank/DDBJ databases">
        <title>Genome sequence of Candidatus Liberibacter europaeus.</title>
        <authorList>
            <person name="Frampton R.A."/>
            <person name="Thompson S.M."/>
            <person name="David C."/>
            <person name="Addison S.M."/>
            <person name="Smith G.R."/>
        </authorList>
    </citation>
    <scope>NUCLEOTIDE SEQUENCE [LARGE SCALE GENOMIC DNA]</scope>
</reference>
<dbReference type="AlphaFoldDB" id="A0A2T4VXJ5"/>
<dbReference type="EMBL" id="PSQJ01000003">
    <property type="protein sequence ID" value="PTL86490.1"/>
    <property type="molecule type" value="Genomic_DNA"/>
</dbReference>
<organism evidence="2 3">
    <name type="scientific">Candidatus Liberibacter europaeus</name>
    <dbReference type="NCBI Taxonomy" id="744859"/>
    <lineage>
        <taxon>Bacteria</taxon>
        <taxon>Pseudomonadati</taxon>
        <taxon>Pseudomonadota</taxon>
        <taxon>Alphaproteobacteria</taxon>
        <taxon>Hyphomicrobiales</taxon>
        <taxon>Rhizobiaceae</taxon>
        <taxon>Liberibacter</taxon>
    </lineage>
</organism>
<evidence type="ECO:0000313" key="2">
    <source>
        <dbReference type="EMBL" id="PTL86490.1"/>
    </source>
</evidence>
<protein>
    <submittedName>
        <fullName evidence="2">DUF2155 domain-containing protein</fullName>
    </submittedName>
</protein>
<sequence length="163" mass="18593">MRYKVLLLTLFFLVESSTIVQSARLENRIAEFAAMDKITSRVLKFDVEINKSVQFRSLKIVPRVCYSRDGHESPRVDSFVEISEMSTKEVASSIFSGWMFADSPAMNAVDHPIYDVWLIKCKNPIDNSYRNNDKSVYNDKNNTADNSNIPPQISDNKSDKSVT</sequence>
<dbReference type="Proteomes" id="UP000240811">
    <property type="component" value="Unassembled WGS sequence"/>
</dbReference>
<name>A0A2T4VXJ5_9HYPH</name>
<accession>A0A2T4VXJ5</accession>
<feature type="region of interest" description="Disordered" evidence="1">
    <location>
        <begin position="132"/>
        <end position="163"/>
    </location>
</feature>
<gene>
    <name evidence="2" type="ORF">C4617_03505</name>
</gene>
<dbReference type="Pfam" id="PF09923">
    <property type="entry name" value="DUF2155"/>
    <property type="match status" value="1"/>
</dbReference>
<feature type="compositionally biased region" description="Polar residues" evidence="1">
    <location>
        <begin position="138"/>
        <end position="155"/>
    </location>
</feature>
<proteinExistence type="predicted"/>
<comment type="caution">
    <text evidence="2">The sequence shown here is derived from an EMBL/GenBank/DDBJ whole genome shotgun (WGS) entry which is preliminary data.</text>
</comment>
<evidence type="ECO:0000256" key="1">
    <source>
        <dbReference type="SAM" id="MobiDB-lite"/>
    </source>
</evidence>